<evidence type="ECO:0000313" key="2">
    <source>
        <dbReference type="Proteomes" id="UP000270094"/>
    </source>
</evidence>
<evidence type="ECO:0008006" key="3">
    <source>
        <dbReference type="Google" id="ProtNLM"/>
    </source>
</evidence>
<protein>
    <recommendedName>
        <fullName evidence="3">Lipid-binding serum glycoprotein N-terminal domain-containing protein</fullName>
    </recommendedName>
</protein>
<proteinExistence type="predicted"/>
<keyword evidence="2" id="KW-1185">Reference proteome</keyword>
<gene>
    <name evidence="1" type="ORF">SVUK_LOCUS5494</name>
</gene>
<dbReference type="EMBL" id="UYYB01016321">
    <property type="protein sequence ID" value="VDM70496.1"/>
    <property type="molecule type" value="Genomic_DNA"/>
</dbReference>
<sequence>MSFQARNVSFSGVITVQVTVGLFATIQGRVWVTSKDSRVDVTLNWNDFDISPETKLSLDLNITFTHDLYMANILKPIIEKTVSSLLNSYLPKQVTKLTKTKLNPLLHKAKQLLTENMGDGWAVQLSTQDQHLQIALKPRRYANSMFRG</sequence>
<reference evidence="1 2" key="1">
    <citation type="submission" date="2018-11" db="EMBL/GenBank/DDBJ databases">
        <authorList>
            <consortium name="Pathogen Informatics"/>
        </authorList>
    </citation>
    <scope>NUCLEOTIDE SEQUENCE [LARGE SCALE GENOMIC DNA]</scope>
</reference>
<accession>A0A3P7IKZ5</accession>
<name>A0A3P7IKZ5_STRVU</name>
<dbReference type="Proteomes" id="UP000270094">
    <property type="component" value="Unassembled WGS sequence"/>
</dbReference>
<dbReference type="AlphaFoldDB" id="A0A3P7IKZ5"/>
<organism evidence="1 2">
    <name type="scientific">Strongylus vulgaris</name>
    <name type="common">Blood worm</name>
    <dbReference type="NCBI Taxonomy" id="40348"/>
    <lineage>
        <taxon>Eukaryota</taxon>
        <taxon>Metazoa</taxon>
        <taxon>Ecdysozoa</taxon>
        <taxon>Nematoda</taxon>
        <taxon>Chromadorea</taxon>
        <taxon>Rhabditida</taxon>
        <taxon>Rhabditina</taxon>
        <taxon>Rhabditomorpha</taxon>
        <taxon>Strongyloidea</taxon>
        <taxon>Strongylidae</taxon>
        <taxon>Strongylus</taxon>
    </lineage>
</organism>
<evidence type="ECO:0000313" key="1">
    <source>
        <dbReference type="EMBL" id="VDM70496.1"/>
    </source>
</evidence>
<dbReference type="Gene3D" id="3.15.10.10">
    <property type="entry name" value="Bactericidal permeability-increasing protein, domain 1"/>
    <property type="match status" value="1"/>
</dbReference>